<dbReference type="EMBL" id="PIQH01000009">
    <property type="protein sequence ID" value="RUO78918.1"/>
    <property type="molecule type" value="Genomic_DNA"/>
</dbReference>
<evidence type="ECO:0000256" key="2">
    <source>
        <dbReference type="SAM" id="SignalP"/>
    </source>
</evidence>
<dbReference type="InterPro" id="IPR001375">
    <property type="entry name" value="Peptidase_S9_cat"/>
</dbReference>
<comment type="caution">
    <text evidence="4">The sequence shown here is derived from an EMBL/GenBank/DDBJ whole genome shotgun (WGS) entry which is preliminary data.</text>
</comment>
<dbReference type="GO" id="GO:0004252">
    <property type="term" value="F:serine-type endopeptidase activity"/>
    <property type="evidence" value="ECO:0007669"/>
    <property type="project" value="TreeGrafter"/>
</dbReference>
<dbReference type="Pfam" id="PF00326">
    <property type="entry name" value="Peptidase_S9"/>
    <property type="match status" value="1"/>
</dbReference>
<evidence type="ECO:0000256" key="1">
    <source>
        <dbReference type="ARBA" id="ARBA00022801"/>
    </source>
</evidence>
<dbReference type="AlphaFoldDB" id="A0A432ZLR7"/>
<keyword evidence="5" id="KW-1185">Reference proteome</keyword>
<dbReference type="PANTHER" id="PTHR42776:SF27">
    <property type="entry name" value="DIPEPTIDYL PEPTIDASE FAMILY MEMBER 6"/>
    <property type="match status" value="1"/>
</dbReference>
<dbReference type="InterPro" id="IPR011042">
    <property type="entry name" value="6-blade_b-propeller_TolB-like"/>
</dbReference>
<accession>A0A432ZLR7</accession>
<evidence type="ECO:0000259" key="3">
    <source>
        <dbReference type="Pfam" id="PF00326"/>
    </source>
</evidence>
<dbReference type="PANTHER" id="PTHR42776">
    <property type="entry name" value="SERINE PEPTIDASE S9 FAMILY MEMBER"/>
    <property type="match status" value="1"/>
</dbReference>
<gene>
    <name evidence="4" type="ORF">CWI84_10235</name>
</gene>
<evidence type="ECO:0000313" key="5">
    <source>
        <dbReference type="Proteomes" id="UP000287996"/>
    </source>
</evidence>
<dbReference type="Gene3D" id="2.120.10.30">
    <property type="entry name" value="TolB, C-terminal domain"/>
    <property type="match status" value="1"/>
</dbReference>
<dbReference type="GO" id="GO:0006508">
    <property type="term" value="P:proteolysis"/>
    <property type="evidence" value="ECO:0007669"/>
    <property type="project" value="InterPro"/>
</dbReference>
<dbReference type="SUPFAM" id="SSF53474">
    <property type="entry name" value="alpha/beta-Hydrolases"/>
    <property type="match status" value="1"/>
</dbReference>
<protein>
    <recommendedName>
        <fullName evidence="3">Peptidase S9 prolyl oligopeptidase catalytic domain-containing protein</fullName>
    </recommendedName>
</protein>
<feature type="signal peptide" evidence="2">
    <location>
        <begin position="1"/>
        <end position="21"/>
    </location>
</feature>
<proteinExistence type="predicted"/>
<keyword evidence="2" id="KW-0732">Signal</keyword>
<dbReference type="Proteomes" id="UP000287996">
    <property type="component" value="Unassembled WGS sequence"/>
</dbReference>
<reference evidence="4 5" key="1">
    <citation type="journal article" date="2011" name="Front. Microbiol.">
        <title>Genomic signatures of strain selection and enhancement in Bacillus atrophaeus var. globigii, a historical biowarfare simulant.</title>
        <authorList>
            <person name="Gibbons H.S."/>
            <person name="Broomall S.M."/>
            <person name="McNew L.A."/>
            <person name="Daligault H."/>
            <person name="Chapman C."/>
            <person name="Bruce D."/>
            <person name="Karavis M."/>
            <person name="Krepps M."/>
            <person name="McGregor P.A."/>
            <person name="Hong C."/>
            <person name="Park K.H."/>
            <person name="Akmal A."/>
            <person name="Feldman A."/>
            <person name="Lin J.S."/>
            <person name="Chang W.E."/>
            <person name="Higgs B.W."/>
            <person name="Demirev P."/>
            <person name="Lindquist J."/>
            <person name="Liem A."/>
            <person name="Fochler E."/>
            <person name="Read T.D."/>
            <person name="Tapia R."/>
            <person name="Johnson S."/>
            <person name="Bishop-Lilly K.A."/>
            <person name="Detter C."/>
            <person name="Han C."/>
            <person name="Sozhamannan S."/>
            <person name="Rosenzweig C.N."/>
            <person name="Skowronski E.W."/>
        </authorList>
    </citation>
    <scope>NUCLEOTIDE SEQUENCE [LARGE SCALE GENOMIC DNA]</scope>
    <source>
        <strain evidence="4 5">CC-PW-9</strain>
    </source>
</reference>
<sequence length="641" mass="72284">MKFVRFFLIAIAFATPTMASAAQQPVKHFAQLPMVKSPTVSPDGNYIAVLVNNGENYNVAVTPFDKNNLVNVVTVKKGESRIESVTWANNERLLVKASYVESIAGKNFKLGKLYAVNKDGSDLTEIRSRASRDDRYARYRSKTNVISYLKDDPKHILLQGYSERDEYPVVYKVNIYDNNFEKLFANHYKVSSWYANQKGEVVLGLAYGEENPNLRKFWYRQPGTEEWSVIGEYEAGENAVFNPVAFDSDKGLAYVLTDYKTGVMSLYTFDIKKGVYADQVYSNENYDLEGVILENDKVVGVRYYDDYLEQHYFEPEDHKLNQLIKGSFKAFEATVAAKSRNNKRVIVYGIRDNMPGTYYLVDLNKGTAKPWFSQYPYLSGKPLSTKQNFSFKTSDGLTITGYLSRPLNSDGKAPLVVLPHGGPAARDYKYFDPLAQLLTSRGYAVLQPNFRGSAGFGSAFEASGYKEWGLKMQDDVIEAVDWALQQGGIDKDHMCMVGLSYGGYAAETAAFKTPEKFNCFVSVAGVSDIEAFVSKDRAFGVLDSLRQDMVGNVENPADVKRMRENSLVHHIDAVKNPILLIHGDRDTRVSTSQSQNIYEKLKNANKPVQYIELEYGSHFLDSEPNRIKAFSAITDFLEKHI</sequence>
<dbReference type="OrthoDB" id="4269629at2"/>
<dbReference type="InterPro" id="IPR029058">
    <property type="entry name" value="AB_hydrolase_fold"/>
</dbReference>
<feature type="chain" id="PRO_5018966440" description="Peptidase S9 prolyl oligopeptidase catalytic domain-containing protein" evidence="2">
    <location>
        <begin position="22"/>
        <end position="641"/>
    </location>
</feature>
<name>A0A432ZLR7_9GAMM</name>
<feature type="domain" description="Peptidase S9 prolyl oligopeptidase catalytic" evidence="3">
    <location>
        <begin position="431"/>
        <end position="641"/>
    </location>
</feature>
<dbReference type="Gene3D" id="3.40.50.1820">
    <property type="entry name" value="alpha/beta hydrolase"/>
    <property type="match status" value="1"/>
</dbReference>
<organism evidence="4 5">
    <name type="scientific">Idiomarina tyrosinivorans</name>
    <dbReference type="NCBI Taxonomy" id="1445662"/>
    <lineage>
        <taxon>Bacteria</taxon>
        <taxon>Pseudomonadati</taxon>
        <taxon>Pseudomonadota</taxon>
        <taxon>Gammaproteobacteria</taxon>
        <taxon>Alteromonadales</taxon>
        <taxon>Idiomarinaceae</taxon>
        <taxon>Idiomarina</taxon>
    </lineage>
</organism>
<dbReference type="SUPFAM" id="SSF82171">
    <property type="entry name" value="DPP6 N-terminal domain-like"/>
    <property type="match status" value="1"/>
</dbReference>
<evidence type="ECO:0000313" key="4">
    <source>
        <dbReference type="EMBL" id="RUO78918.1"/>
    </source>
</evidence>
<keyword evidence="1" id="KW-0378">Hydrolase</keyword>